<feature type="chain" id="PRO_5006903866" evidence="1">
    <location>
        <begin position="29"/>
        <end position="90"/>
    </location>
</feature>
<evidence type="ECO:0000256" key="1">
    <source>
        <dbReference type="SAM" id="SignalP"/>
    </source>
</evidence>
<dbReference type="Proteomes" id="UP000054197">
    <property type="component" value="Unassembled WGS sequence"/>
</dbReference>
<organism evidence="2 3">
    <name type="scientific">Pseudomonas fluorescens ICMP 11288</name>
    <dbReference type="NCBI Taxonomy" id="1198309"/>
    <lineage>
        <taxon>Bacteria</taxon>
        <taxon>Pseudomonadati</taxon>
        <taxon>Pseudomonadota</taxon>
        <taxon>Gammaproteobacteria</taxon>
        <taxon>Pseudomonadales</taxon>
        <taxon>Pseudomonadaceae</taxon>
        <taxon>Pseudomonas</taxon>
    </lineage>
</organism>
<gene>
    <name evidence="2" type="ORF">AO063_22760</name>
</gene>
<proteinExistence type="predicted"/>
<feature type="signal peptide" evidence="1">
    <location>
        <begin position="1"/>
        <end position="28"/>
    </location>
</feature>
<evidence type="ECO:0000313" key="3">
    <source>
        <dbReference type="Proteomes" id="UP000054197"/>
    </source>
</evidence>
<evidence type="ECO:0000313" key="2">
    <source>
        <dbReference type="EMBL" id="KTB64845.1"/>
    </source>
</evidence>
<dbReference type="EMBL" id="LKEF01000019">
    <property type="protein sequence ID" value="KTB64845.1"/>
    <property type="molecule type" value="Genomic_DNA"/>
</dbReference>
<name>A0A0W0HVF3_PSEFL</name>
<dbReference type="AlphaFoldDB" id="A0A0W0HVF3"/>
<comment type="caution">
    <text evidence="2">The sequence shown here is derived from an EMBL/GenBank/DDBJ whole genome shotgun (WGS) entry which is preliminary data.</text>
</comment>
<accession>A0A0W0HVF3</accession>
<keyword evidence="1" id="KW-0732">Signal</keyword>
<protein>
    <submittedName>
        <fullName evidence="2">Uncharacterized protein</fullName>
    </submittedName>
</protein>
<reference evidence="2 3" key="1">
    <citation type="submission" date="2015-09" db="EMBL/GenBank/DDBJ databases">
        <title>Genome sequence of ICMP 11288.</title>
        <authorList>
            <person name="Visnovsky S."/>
            <person name="Lu A."/>
            <person name="Panda P."/>
            <person name="Pitman A."/>
        </authorList>
    </citation>
    <scope>NUCLEOTIDE SEQUENCE [LARGE SCALE GENOMIC DNA]</scope>
    <source>
        <strain evidence="2 3">ICMP 11288</strain>
    </source>
</reference>
<sequence>MALMSRTIRAMLLIPLSLAALASAPTFADTLIIRQPPRVIVVAPPPPPVYYGHWGYAPRPYYYPHHVYSYGYGYPHRPYYGGGWRGHNWH</sequence>